<evidence type="ECO:0000313" key="2">
    <source>
        <dbReference type="Proteomes" id="UP001596110"/>
    </source>
</evidence>
<dbReference type="Gene3D" id="3.10.180.10">
    <property type="entry name" value="2,3-Dihydroxybiphenyl 1,2-Dioxygenase, domain 1"/>
    <property type="match status" value="1"/>
</dbReference>
<proteinExistence type="predicted"/>
<protein>
    <submittedName>
        <fullName evidence="1">VOC family protein</fullName>
    </submittedName>
</protein>
<keyword evidence="2" id="KW-1185">Reference proteome</keyword>
<evidence type="ECO:0000313" key="1">
    <source>
        <dbReference type="EMBL" id="MFC5631617.1"/>
    </source>
</evidence>
<comment type="caution">
    <text evidence="1">The sequence shown here is derived from an EMBL/GenBank/DDBJ whole genome shotgun (WGS) entry which is preliminary data.</text>
</comment>
<dbReference type="RefSeq" id="WP_156805996.1">
    <property type="nucleotide sequence ID" value="NZ_JBHSOJ010000023.1"/>
</dbReference>
<sequence>MMNRLHHVAIGTKKYDWYVEVFSNLFEMEKEKSVNIEGKRKIWFKQGIQINEVVDSSQLNGKLDHIALMVSNIEKLVGDAKSYGIQKMEQSGYWLQFPDGLSIECFERKEG</sequence>
<gene>
    <name evidence="1" type="ORF">ACFPQ3_08590</name>
</gene>
<dbReference type="InterPro" id="IPR029068">
    <property type="entry name" value="Glyas_Bleomycin-R_OHBP_Dase"/>
</dbReference>
<organism evidence="1 2">
    <name type="scientific">Streptococcus caledonicus</name>
    <dbReference type="NCBI Taxonomy" id="2614158"/>
    <lineage>
        <taxon>Bacteria</taxon>
        <taxon>Bacillati</taxon>
        <taxon>Bacillota</taxon>
        <taxon>Bacilli</taxon>
        <taxon>Lactobacillales</taxon>
        <taxon>Streptococcaceae</taxon>
        <taxon>Streptococcus</taxon>
    </lineage>
</organism>
<reference evidence="2" key="1">
    <citation type="journal article" date="2019" name="Int. J. Syst. Evol. Microbiol.">
        <title>The Global Catalogue of Microorganisms (GCM) 10K type strain sequencing project: providing services to taxonomists for standard genome sequencing and annotation.</title>
        <authorList>
            <consortium name="The Broad Institute Genomics Platform"/>
            <consortium name="The Broad Institute Genome Sequencing Center for Infectious Disease"/>
            <person name="Wu L."/>
            <person name="Ma J."/>
        </authorList>
    </citation>
    <scope>NUCLEOTIDE SEQUENCE [LARGE SCALE GENOMIC DNA]</scope>
    <source>
        <strain evidence="2">DT43</strain>
    </source>
</reference>
<dbReference type="SUPFAM" id="SSF54593">
    <property type="entry name" value="Glyoxalase/Bleomycin resistance protein/Dihydroxybiphenyl dioxygenase"/>
    <property type="match status" value="1"/>
</dbReference>
<dbReference type="Proteomes" id="UP001596110">
    <property type="component" value="Unassembled WGS sequence"/>
</dbReference>
<dbReference type="EMBL" id="JBHSOJ010000023">
    <property type="protein sequence ID" value="MFC5631617.1"/>
    <property type="molecule type" value="Genomic_DNA"/>
</dbReference>
<accession>A0ABW0UDI5</accession>
<name>A0ABW0UDI5_9STRE</name>